<dbReference type="AlphaFoldDB" id="A0A834WHH0"/>
<comment type="caution">
    <text evidence="1">The sequence shown here is derived from an EMBL/GenBank/DDBJ whole genome shotgun (WGS) entry which is preliminary data.</text>
</comment>
<keyword evidence="2" id="KW-1185">Reference proteome</keyword>
<protein>
    <submittedName>
        <fullName evidence="1">E3 ubiquitin-protein ligase RING1-like</fullName>
    </submittedName>
</protein>
<reference evidence="1" key="1">
    <citation type="submission" date="2020-09" db="EMBL/GenBank/DDBJ databases">
        <title>Genome-Enabled Discovery of Anthraquinone Biosynthesis in Senna tora.</title>
        <authorList>
            <person name="Kang S.-H."/>
            <person name="Pandey R.P."/>
            <person name="Lee C.-M."/>
            <person name="Sim J.-S."/>
            <person name="Jeong J.-T."/>
            <person name="Choi B.-S."/>
            <person name="Jung M."/>
            <person name="Ginzburg D."/>
            <person name="Zhao K."/>
            <person name="Won S.Y."/>
            <person name="Oh T.-J."/>
            <person name="Yu Y."/>
            <person name="Kim N.-H."/>
            <person name="Lee O.R."/>
            <person name="Lee T.-H."/>
            <person name="Bashyal P."/>
            <person name="Kim T.-S."/>
            <person name="Lee W.-H."/>
            <person name="Kawkins C."/>
            <person name="Kim C.-K."/>
            <person name="Kim J.S."/>
            <person name="Ahn B.O."/>
            <person name="Rhee S.Y."/>
            <person name="Sohng J.K."/>
        </authorList>
    </citation>
    <scope>NUCLEOTIDE SEQUENCE</scope>
    <source>
        <tissue evidence="1">Leaf</tissue>
    </source>
</reference>
<dbReference type="Proteomes" id="UP000634136">
    <property type="component" value="Unassembled WGS sequence"/>
</dbReference>
<evidence type="ECO:0000313" key="1">
    <source>
        <dbReference type="EMBL" id="KAF7822892.1"/>
    </source>
</evidence>
<dbReference type="EMBL" id="JAAIUW010000007">
    <property type="protein sequence ID" value="KAF7822892.1"/>
    <property type="molecule type" value="Genomic_DNA"/>
</dbReference>
<name>A0A834WHH0_9FABA</name>
<accession>A0A834WHH0</accession>
<evidence type="ECO:0000313" key="2">
    <source>
        <dbReference type="Proteomes" id="UP000634136"/>
    </source>
</evidence>
<organism evidence="1 2">
    <name type="scientific">Senna tora</name>
    <dbReference type="NCBI Taxonomy" id="362788"/>
    <lineage>
        <taxon>Eukaryota</taxon>
        <taxon>Viridiplantae</taxon>
        <taxon>Streptophyta</taxon>
        <taxon>Embryophyta</taxon>
        <taxon>Tracheophyta</taxon>
        <taxon>Spermatophyta</taxon>
        <taxon>Magnoliopsida</taxon>
        <taxon>eudicotyledons</taxon>
        <taxon>Gunneridae</taxon>
        <taxon>Pentapetalae</taxon>
        <taxon>rosids</taxon>
        <taxon>fabids</taxon>
        <taxon>Fabales</taxon>
        <taxon>Fabaceae</taxon>
        <taxon>Caesalpinioideae</taxon>
        <taxon>Cassia clade</taxon>
        <taxon>Senna</taxon>
    </lineage>
</organism>
<gene>
    <name evidence="1" type="ORF">G2W53_021036</name>
</gene>
<sequence length="175" mass="19606">MVTSKHYLPYVSVQPMSDDEDREGFFEPLNTESFDICFKEIIPAIMAEARIFYDARINIITPIIPLLVHSPLSICVLVDFVGESGQEAIDSLYTTEVKDNVNVNNIALDHVGRCCICLEEYEKGAEVFPLCLAVMFITMIVLFSGSKQVIHVPCVDLKCPFELVLARIGEEGRKS</sequence>
<proteinExistence type="predicted"/>